<keyword evidence="3" id="KW-1185">Reference proteome</keyword>
<reference evidence="2 3" key="1">
    <citation type="submission" date="2022-03" db="EMBL/GenBank/DDBJ databases">
        <authorList>
            <person name="Macdonald S."/>
            <person name="Ahmed S."/>
            <person name="Newling K."/>
        </authorList>
    </citation>
    <scope>NUCLEOTIDE SEQUENCE [LARGE SCALE GENOMIC DNA]</scope>
</reference>
<feature type="chain" id="PRO_5044841171" evidence="1">
    <location>
        <begin position="28"/>
        <end position="83"/>
    </location>
</feature>
<feature type="signal peptide" evidence="1">
    <location>
        <begin position="1"/>
        <end position="27"/>
    </location>
</feature>
<gene>
    <name evidence="2" type="ORF">ERUC_LOCUS19193</name>
</gene>
<dbReference type="AlphaFoldDB" id="A0ABC8K3S8"/>
<comment type="caution">
    <text evidence="2">The sequence shown here is derived from an EMBL/GenBank/DDBJ whole genome shotgun (WGS) entry which is preliminary data.</text>
</comment>
<sequence>MKNIRSSVVVSIIAIILLLVVTEQVNAFTIVGDCFGPCTDACEQICKSKGYKDWFCGSFKDKTGCCCKPPKNQSFGQSVKMNN</sequence>
<organism evidence="2 3">
    <name type="scientific">Eruca vesicaria subsp. sativa</name>
    <name type="common">Garden rocket</name>
    <name type="synonym">Eruca sativa</name>
    <dbReference type="NCBI Taxonomy" id="29727"/>
    <lineage>
        <taxon>Eukaryota</taxon>
        <taxon>Viridiplantae</taxon>
        <taxon>Streptophyta</taxon>
        <taxon>Embryophyta</taxon>
        <taxon>Tracheophyta</taxon>
        <taxon>Spermatophyta</taxon>
        <taxon>Magnoliopsida</taxon>
        <taxon>eudicotyledons</taxon>
        <taxon>Gunneridae</taxon>
        <taxon>Pentapetalae</taxon>
        <taxon>rosids</taxon>
        <taxon>malvids</taxon>
        <taxon>Brassicales</taxon>
        <taxon>Brassicaceae</taxon>
        <taxon>Brassiceae</taxon>
        <taxon>Eruca</taxon>
    </lineage>
</organism>
<dbReference type="EMBL" id="CAKOAT010181821">
    <property type="protein sequence ID" value="CAH8353438.1"/>
    <property type="molecule type" value="Genomic_DNA"/>
</dbReference>
<evidence type="ECO:0000256" key="1">
    <source>
        <dbReference type="SAM" id="SignalP"/>
    </source>
</evidence>
<proteinExistence type="predicted"/>
<evidence type="ECO:0000313" key="3">
    <source>
        <dbReference type="Proteomes" id="UP001642260"/>
    </source>
</evidence>
<name>A0ABC8K3S8_ERUVS</name>
<accession>A0ABC8K3S8</accession>
<dbReference type="Proteomes" id="UP001642260">
    <property type="component" value="Unassembled WGS sequence"/>
</dbReference>
<keyword evidence="1" id="KW-0732">Signal</keyword>
<evidence type="ECO:0000313" key="2">
    <source>
        <dbReference type="EMBL" id="CAH8353438.1"/>
    </source>
</evidence>
<protein>
    <submittedName>
        <fullName evidence="2">Uncharacterized protein</fullName>
    </submittedName>
</protein>